<feature type="compositionally biased region" description="Low complexity" evidence="1">
    <location>
        <begin position="10"/>
        <end position="33"/>
    </location>
</feature>
<proteinExistence type="predicted"/>
<organism evidence="2 3">
    <name type="scientific">Flavobacterium lacus</name>
    <dbReference type="NCBI Taxonomy" id="1353778"/>
    <lineage>
        <taxon>Bacteria</taxon>
        <taxon>Pseudomonadati</taxon>
        <taxon>Bacteroidota</taxon>
        <taxon>Flavobacteriia</taxon>
        <taxon>Flavobacteriales</taxon>
        <taxon>Flavobacteriaceae</taxon>
        <taxon>Flavobacterium</taxon>
    </lineage>
</organism>
<comment type="caution">
    <text evidence="2">The sequence shown here is derived from an EMBL/GenBank/DDBJ whole genome shotgun (WGS) entry which is preliminary data.</text>
</comment>
<name>A0A328WNX4_9FLAO</name>
<dbReference type="AlphaFoldDB" id="A0A328WNX4"/>
<evidence type="ECO:0000313" key="3">
    <source>
        <dbReference type="Proteomes" id="UP000249518"/>
    </source>
</evidence>
<gene>
    <name evidence="2" type="ORF">B0I10_10620</name>
</gene>
<feature type="region of interest" description="Disordered" evidence="1">
    <location>
        <begin position="6"/>
        <end position="46"/>
    </location>
</feature>
<dbReference type="RefSeq" id="WP_181456914.1">
    <property type="nucleotide sequence ID" value="NZ_QLSV01000006.1"/>
</dbReference>
<evidence type="ECO:0000313" key="2">
    <source>
        <dbReference type="EMBL" id="RAR48020.1"/>
    </source>
</evidence>
<dbReference type="Proteomes" id="UP000249518">
    <property type="component" value="Unassembled WGS sequence"/>
</dbReference>
<sequence>MIIFIGLLENRQQTTDNRQQTTDNRQQTTDNRQPTTTQGAGFGIIS</sequence>
<keyword evidence="3" id="KW-1185">Reference proteome</keyword>
<evidence type="ECO:0000256" key="1">
    <source>
        <dbReference type="SAM" id="MobiDB-lite"/>
    </source>
</evidence>
<accession>A0A328WNX4</accession>
<dbReference type="EMBL" id="QLSV01000006">
    <property type="protein sequence ID" value="RAR48020.1"/>
    <property type="molecule type" value="Genomic_DNA"/>
</dbReference>
<protein>
    <submittedName>
        <fullName evidence="2">Uncharacterized protein</fullName>
    </submittedName>
</protein>
<reference evidence="2 3" key="1">
    <citation type="submission" date="2018-06" db="EMBL/GenBank/DDBJ databases">
        <title>Genomic Encyclopedia of Type Strains, Phase III (KMG-III): the genomes of soil and plant-associated and newly described type strains.</title>
        <authorList>
            <person name="Whitman W."/>
        </authorList>
    </citation>
    <scope>NUCLEOTIDE SEQUENCE [LARGE SCALE GENOMIC DNA]</scope>
    <source>
        <strain evidence="2 3">CGMCC 1.12504</strain>
    </source>
</reference>